<dbReference type="AlphaFoldDB" id="A0A0L0S714"/>
<dbReference type="EMBL" id="GG745332">
    <property type="protein sequence ID" value="KNE58220.1"/>
    <property type="molecule type" value="Genomic_DNA"/>
</dbReference>
<evidence type="ECO:0000313" key="2">
    <source>
        <dbReference type="Proteomes" id="UP000054350"/>
    </source>
</evidence>
<reference evidence="2" key="2">
    <citation type="submission" date="2009-11" db="EMBL/GenBank/DDBJ databases">
        <title>The Genome Sequence of Allomyces macrogynus strain ATCC 38327.</title>
        <authorList>
            <consortium name="The Broad Institute Genome Sequencing Platform"/>
            <person name="Russ C."/>
            <person name="Cuomo C."/>
            <person name="Shea T."/>
            <person name="Young S.K."/>
            <person name="Zeng Q."/>
            <person name="Koehrsen M."/>
            <person name="Haas B."/>
            <person name="Borodovsky M."/>
            <person name="Guigo R."/>
            <person name="Alvarado L."/>
            <person name="Berlin A."/>
            <person name="Borenstein D."/>
            <person name="Chen Z."/>
            <person name="Engels R."/>
            <person name="Freedman E."/>
            <person name="Gellesch M."/>
            <person name="Goldberg J."/>
            <person name="Griggs A."/>
            <person name="Gujja S."/>
            <person name="Heiman D."/>
            <person name="Hepburn T."/>
            <person name="Howarth C."/>
            <person name="Jen D."/>
            <person name="Larson L."/>
            <person name="Lewis B."/>
            <person name="Mehta T."/>
            <person name="Park D."/>
            <person name="Pearson M."/>
            <person name="Roberts A."/>
            <person name="Saif S."/>
            <person name="Shenoy N."/>
            <person name="Sisk P."/>
            <person name="Stolte C."/>
            <person name="Sykes S."/>
            <person name="Walk T."/>
            <person name="White J."/>
            <person name="Yandava C."/>
            <person name="Burger G."/>
            <person name="Gray M.W."/>
            <person name="Holland P.W.H."/>
            <person name="King N."/>
            <person name="Lang F.B.F."/>
            <person name="Roger A.J."/>
            <person name="Ruiz-Trillo I."/>
            <person name="Lander E."/>
            <person name="Nusbaum C."/>
        </authorList>
    </citation>
    <scope>NUCLEOTIDE SEQUENCE [LARGE SCALE GENOMIC DNA]</scope>
    <source>
        <strain evidence="2">ATCC 38327</strain>
    </source>
</reference>
<evidence type="ECO:0000313" key="1">
    <source>
        <dbReference type="EMBL" id="KNE58220.1"/>
    </source>
</evidence>
<proteinExistence type="predicted"/>
<sequence length="205" mass="22543">MLTTVQRDMAIHATAQQQHVASLQHGASFPRPAFPALGHGDAARALIAARVQYVLEDLLTTGAVSSTRLGVNDANFAGPSLRDVLDDLALAPAMVAKLRRSSRARLDASLLLNFVESVAIEEDDLLRFDLPQMHLNALDLMETIAMYHDKKLVALGPKFSDYLDADPSLVAGYITTDWHFGDHQLRQGRAPVEGFNSHCEMQQRQ</sequence>
<dbReference type="Proteomes" id="UP000054350">
    <property type="component" value="Unassembled WGS sequence"/>
</dbReference>
<dbReference type="VEuPathDB" id="FungiDB:AMAG_05030"/>
<protein>
    <submittedName>
        <fullName evidence="1">Uncharacterized protein</fullName>
    </submittedName>
</protein>
<gene>
    <name evidence="1" type="ORF">AMAG_05030</name>
</gene>
<reference evidence="1 2" key="1">
    <citation type="submission" date="2009-11" db="EMBL/GenBank/DDBJ databases">
        <title>Annotation of Allomyces macrogynus ATCC 38327.</title>
        <authorList>
            <consortium name="The Broad Institute Genome Sequencing Platform"/>
            <person name="Russ C."/>
            <person name="Cuomo C."/>
            <person name="Burger G."/>
            <person name="Gray M.W."/>
            <person name="Holland P.W.H."/>
            <person name="King N."/>
            <person name="Lang F.B.F."/>
            <person name="Roger A.J."/>
            <person name="Ruiz-Trillo I."/>
            <person name="Young S.K."/>
            <person name="Zeng Q."/>
            <person name="Gargeya S."/>
            <person name="Fitzgerald M."/>
            <person name="Haas B."/>
            <person name="Abouelleil A."/>
            <person name="Alvarado L."/>
            <person name="Arachchi H.M."/>
            <person name="Berlin A."/>
            <person name="Chapman S.B."/>
            <person name="Gearin G."/>
            <person name="Goldberg J."/>
            <person name="Griggs A."/>
            <person name="Gujja S."/>
            <person name="Hansen M."/>
            <person name="Heiman D."/>
            <person name="Howarth C."/>
            <person name="Larimer J."/>
            <person name="Lui A."/>
            <person name="MacDonald P.J.P."/>
            <person name="McCowen C."/>
            <person name="Montmayeur A."/>
            <person name="Murphy C."/>
            <person name="Neiman D."/>
            <person name="Pearson M."/>
            <person name="Priest M."/>
            <person name="Roberts A."/>
            <person name="Saif S."/>
            <person name="Shea T."/>
            <person name="Sisk P."/>
            <person name="Stolte C."/>
            <person name="Sykes S."/>
            <person name="Wortman J."/>
            <person name="Nusbaum C."/>
            <person name="Birren B."/>
        </authorList>
    </citation>
    <scope>NUCLEOTIDE SEQUENCE [LARGE SCALE GENOMIC DNA]</scope>
    <source>
        <strain evidence="1 2">ATCC 38327</strain>
    </source>
</reference>
<organism evidence="1 2">
    <name type="scientific">Allomyces macrogynus (strain ATCC 38327)</name>
    <name type="common">Allomyces javanicus var. macrogynus</name>
    <dbReference type="NCBI Taxonomy" id="578462"/>
    <lineage>
        <taxon>Eukaryota</taxon>
        <taxon>Fungi</taxon>
        <taxon>Fungi incertae sedis</taxon>
        <taxon>Blastocladiomycota</taxon>
        <taxon>Blastocladiomycetes</taxon>
        <taxon>Blastocladiales</taxon>
        <taxon>Blastocladiaceae</taxon>
        <taxon>Allomyces</taxon>
    </lineage>
</organism>
<name>A0A0L0S714_ALLM3</name>
<accession>A0A0L0S714</accession>
<keyword evidence="2" id="KW-1185">Reference proteome</keyword>